<dbReference type="SMART" id="SM00028">
    <property type="entry name" value="TPR"/>
    <property type="match status" value="7"/>
</dbReference>
<dbReference type="SMART" id="SM00050">
    <property type="entry name" value="DISIN"/>
    <property type="match status" value="1"/>
</dbReference>
<dbReference type="PROSITE" id="PS50215">
    <property type="entry name" value="ADAM_MEPRO"/>
    <property type="match status" value="1"/>
</dbReference>
<accession>A0A0V1B361</accession>
<feature type="transmembrane region" description="Helical" evidence="19">
    <location>
        <begin position="1022"/>
        <end position="1038"/>
    </location>
</feature>
<dbReference type="InParanoid" id="A0A0V1B361"/>
<dbReference type="GO" id="GO:0004169">
    <property type="term" value="F:dolichyl-phosphate-mannose-protein mannosyltransferase activity"/>
    <property type="evidence" value="ECO:0007669"/>
    <property type="project" value="UniProtKB-EC"/>
</dbReference>
<dbReference type="Pfam" id="PF00200">
    <property type="entry name" value="Disintegrin"/>
    <property type="match status" value="1"/>
</dbReference>
<dbReference type="Pfam" id="PF13414">
    <property type="entry name" value="TPR_11"/>
    <property type="match status" value="1"/>
</dbReference>
<feature type="repeat" description="TPR" evidence="18">
    <location>
        <begin position="1324"/>
        <end position="1357"/>
    </location>
</feature>
<dbReference type="SUPFAM" id="SSF55486">
    <property type="entry name" value="Metalloproteases ('zincins'), catalytic domain"/>
    <property type="match status" value="1"/>
</dbReference>
<feature type="binding site" evidence="17">
    <location>
        <position position="475"/>
    </location>
    <ligand>
        <name>Zn(2+)</name>
        <dbReference type="ChEBI" id="CHEBI:29105"/>
        <note>catalytic</note>
    </ligand>
</feature>
<dbReference type="InterPro" id="IPR011990">
    <property type="entry name" value="TPR-like_helical_dom_sf"/>
</dbReference>
<evidence type="ECO:0000256" key="18">
    <source>
        <dbReference type="PROSITE-ProRule" id="PRU00339"/>
    </source>
</evidence>
<dbReference type="InterPro" id="IPR013618">
    <property type="entry name" value="TMTC_DUF1736"/>
</dbReference>
<feature type="binding site" evidence="17">
    <location>
        <position position="465"/>
    </location>
    <ligand>
        <name>Zn(2+)</name>
        <dbReference type="ChEBI" id="CHEBI:29105"/>
        <note>catalytic</note>
    </ligand>
</feature>
<keyword evidence="10 18" id="KW-0802">TPR repeat</keyword>
<keyword evidence="9" id="KW-0677">Repeat</keyword>
<comment type="caution">
    <text evidence="17">Lacks conserved residue(s) required for the propagation of feature annotation.</text>
</comment>
<evidence type="ECO:0000256" key="19">
    <source>
        <dbReference type="SAM" id="Phobius"/>
    </source>
</evidence>
<dbReference type="Pfam" id="PF13574">
    <property type="entry name" value="Reprolysin_2"/>
    <property type="match status" value="1"/>
</dbReference>
<evidence type="ECO:0000256" key="16">
    <source>
        <dbReference type="ARBA" id="ARBA00045102"/>
    </source>
</evidence>
<evidence type="ECO:0000256" key="14">
    <source>
        <dbReference type="ARBA" id="ARBA00023157"/>
    </source>
</evidence>
<feature type="repeat" description="TPR" evidence="18">
    <location>
        <begin position="1256"/>
        <end position="1289"/>
    </location>
</feature>
<dbReference type="Gene3D" id="4.10.70.30">
    <property type="match status" value="1"/>
</dbReference>
<gene>
    <name evidence="22" type="primary">Tmtc4</name>
    <name evidence="22" type="ORF">T01_10581</name>
</gene>
<dbReference type="GO" id="GO:0030968">
    <property type="term" value="P:endoplasmic reticulum unfolded protein response"/>
    <property type="evidence" value="ECO:0007669"/>
    <property type="project" value="TreeGrafter"/>
</dbReference>
<feature type="transmembrane region" description="Helical" evidence="19">
    <location>
        <begin position="990"/>
        <end position="1010"/>
    </location>
</feature>
<dbReference type="InterPro" id="IPR036436">
    <property type="entry name" value="Disintegrin_dom_sf"/>
</dbReference>
<evidence type="ECO:0000256" key="12">
    <source>
        <dbReference type="ARBA" id="ARBA00022989"/>
    </source>
</evidence>
<dbReference type="Pfam" id="PF13374">
    <property type="entry name" value="TPR_10"/>
    <property type="match status" value="1"/>
</dbReference>
<evidence type="ECO:0000256" key="13">
    <source>
        <dbReference type="ARBA" id="ARBA00023136"/>
    </source>
</evidence>
<dbReference type="GO" id="GO:0046872">
    <property type="term" value="F:metal ion binding"/>
    <property type="evidence" value="ECO:0007669"/>
    <property type="project" value="UniProtKB-KW"/>
</dbReference>
<dbReference type="FunFam" id="4.10.70.10:FF:000003">
    <property type="entry name" value="Disintegrin and metalloproteinase domain-containing protein 17"/>
    <property type="match status" value="1"/>
</dbReference>
<feature type="binding site" evidence="17">
    <location>
        <position position="469"/>
    </location>
    <ligand>
        <name>Zn(2+)</name>
        <dbReference type="ChEBI" id="CHEBI:29105"/>
        <note>catalytic</note>
    </ligand>
</feature>
<dbReference type="Pfam" id="PF13181">
    <property type="entry name" value="TPR_8"/>
    <property type="match status" value="1"/>
</dbReference>
<dbReference type="Pfam" id="PF16698">
    <property type="entry name" value="ADAM17_MPD"/>
    <property type="match status" value="1"/>
</dbReference>
<evidence type="ECO:0000256" key="4">
    <source>
        <dbReference type="ARBA" id="ARBA00004922"/>
    </source>
</evidence>
<keyword evidence="14" id="KW-1015">Disulfide bond</keyword>
<comment type="pathway">
    <text evidence="4">Protein modification; protein glycosylation.</text>
</comment>
<feature type="transmembrane region" description="Helical" evidence="19">
    <location>
        <begin position="849"/>
        <end position="867"/>
    </location>
</feature>
<evidence type="ECO:0000313" key="22">
    <source>
        <dbReference type="EMBL" id="KRY31401.1"/>
    </source>
</evidence>
<dbReference type="GO" id="GO:0016020">
    <property type="term" value="C:membrane"/>
    <property type="evidence" value="ECO:0007669"/>
    <property type="project" value="UniProtKB-SubCell"/>
</dbReference>
<dbReference type="PROSITE" id="PS50293">
    <property type="entry name" value="TPR_REGION"/>
    <property type="match status" value="1"/>
</dbReference>
<comment type="catalytic activity">
    <reaction evidence="16">
        <text>a di-trans,poly-cis-dolichyl beta-D-mannosyl phosphate + L-seryl-[protein] = 3-O-(alpha-D-mannosyl)-L-seryl-[protein] + a di-trans,poly-cis-dolichyl phosphate + H(+)</text>
        <dbReference type="Rhea" id="RHEA:17377"/>
        <dbReference type="Rhea" id="RHEA-COMP:9863"/>
        <dbReference type="Rhea" id="RHEA-COMP:13546"/>
        <dbReference type="Rhea" id="RHEA-COMP:19498"/>
        <dbReference type="Rhea" id="RHEA-COMP:19501"/>
        <dbReference type="ChEBI" id="CHEBI:15378"/>
        <dbReference type="ChEBI" id="CHEBI:29999"/>
        <dbReference type="ChEBI" id="CHEBI:57683"/>
        <dbReference type="ChEBI" id="CHEBI:58211"/>
        <dbReference type="ChEBI" id="CHEBI:137321"/>
        <dbReference type="EC" id="2.4.1.109"/>
    </reaction>
</comment>
<evidence type="ECO:0000259" key="20">
    <source>
        <dbReference type="PROSITE" id="PS50214"/>
    </source>
</evidence>
<dbReference type="Pfam" id="PF08409">
    <property type="entry name" value="TMTC_DUF1736"/>
    <property type="match status" value="1"/>
</dbReference>
<evidence type="ECO:0000256" key="1">
    <source>
        <dbReference type="ARBA" id="ARBA00003582"/>
    </source>
</evidence>
<dbReference type="OrthoDB" id="2131567at2759"/>
<evidence type="ECO:0000256" key="10">
    <source>
        <dbReference type="ARBA" id="ARBA00022803"/>
    </source>
</evidence>
<evidence type="ECO:0000256" key="7">
    <source>
        <dbReference type="ARBA" id="ARBA00022679"/>
    </source>
</evidence>
<keyword evidence="7" id="KW-0808">Transferase</keyword>
<feature type="domain" description="Disintegrin" evidence="20">
    <location>
        <begin position="534"/>
        <end position="625"/>
    </location>
</feature>
<keyword evidence="17" id="KW-0862">Zinc</keyword>
<evidence type="ECO:0000256" key="17">
    <source>
        <dbReference type="PROSITE-ProRule" id="PRU00276"/>
    </source>
</evidence>
<organism evidence="22 23">
    <name type="scientific">Trichinella spiralis</name>
    <name type="common">Trichina worm</name>
    <dbReference type="NCBI Taxonomy" id="6334"/>
    <lineage>
        <taxon>Eukaryota</taxon>
        <taxon>Metazoa</taxon>
        <taxon>Ecdysozoa</taxon>
        <taxon>Nematoda</taxon>
        <taxon>Enoplea</taxon>
        <taxon>Dorylaimia</taxon>
        <taxon>Trichinellida</taxon>
        <taxon>Trichinellidae</taxon>
        <taxon>Trichinella</taxon>
    </lineage>
</organism>
<dbReference type="PANTHER" id="PTHR44227:SF3">
    <property type="entry name" value="PROTEIN O-MANNOSYL-TRANSFERASE TMTC4"/>
    <property type="match status" value="1"/>
</dbReference>
<keyword evidence="8 19" id="KW-0812">Transmembrane</keyword>
<dbReference type="GO" id="GO:0004222">
    <property type="term" value="F:metalloendopeptidase activity"/>
    <property type="evidence" value="ECO:0007669"/>
    <property type="project" value="InterPro"/>
</dbReference>
<comment type="function">
    <text evidence="1">Transfers mannosyl residues to the hydroxyl group of serine or threonine residues.</text>
</comment>
<dbReference type="Gene3D" id="3.40.390.10">
    <property type="entry name" value="Collagenase (Catalytic Domain)"/>
    <property type="match status" value="1"/>
</dbReference>
<comment type="similarity">
    <text evidence="5">Belongs to the TMTC family.</text>
</comment>
<evidence type="ECO:0000256" key="2">
    <source>
        <dbReference type="ARBA" id="ARBA00004141"/>
    </source>
</evidence>
<comment type="subcellular location">
    <subcellularLocation>
        <location evidence="3">Endoplasmic reticulum</location>
    </subcellularLocation>
    <subcellularLocation>
        <location evidence="2">Membrane</location>
        <topology evidence="2">Multi-pass membrane protein</topology>
    </subcellularLocation>
</comment>
<dbReference type="Gene3D" id="1.25.40.10">
    <property type="entry name" value="Tetratricopeptide repeat domain"/>
    <property type="match status" value="1"/>
</dbReference>
<evidence type="ECO:0000259" key="21">
    <source>
        <dbReference type="PROSITE" id="PS50215"/>
    </source>
</evidence>
<dbReference type="InterPro" id="IPR019734">
    <property type="entry name" value="TPR_rpt"/>
</dbReference>
<reference evidence="22 23" key="1">
    <citation type="submission" date="2015-01" db="EMBL/GenBank/DDBJ databases">
        <title>Evolution of Trichinella species and genotypes.</title>
        <authorList>
            <person name="Korhonen P.K."/>
            <person name="Edoardo P."/>
            <person name="Giuseppe L.R."/>
            <person name="Gasser R.B."/>
        </authorList>
    </citation>
    <scope>NUCLEOTIDE SEQUENCE [LARGE SCALE GENOMIC DNA]</scope>
    <source>
        <strain evidence="22">ISS3</strain>
    </source>
</reference>
<feature type="transmembrane region" description="Helical" evidence="19">
    <location>
        <begin position="1136"/>
        <end position="1156"/>
    </location>
</feature>
<dbReference type="PROSITE" id="PS50214">
    <property type="entry name" value="DISINTEGRIN_2"/>
    <property type="match status" value="1"/>
</dbReference>
<dbReference type="EC" id="2.4.1.109" evidence="6"/>
<feature type="transmembrane region" description="Helical" evidence="19">
    <location>
        <begin position="1194"/>
        <end position="1211"/>
    </location>
</feature>
<evidence type="ECO:0000256" key="9">
    <source>
        <dbReference type="ARBA" id="ARBA00022737"/>
    </source>
</evidence>
<dbReference type="Proteomes" id="UP000054776">
    <property type="component" value="Unassembled WGS sequence"/>
</dbReference>
<evidence type="ECO:0000256" key="15">
    <source>
        <dbReference type="ARBA" id="ARBA00045085"/>
    </source>
</evidence>
<dbReference type="InterPro" id="IPR001590">
    <property type="entry name" value="Peptidase_M12B"/>
</dbReference>
<feature type="transmembrane region" description="Helical" evidence="19">
    <location>
        <begin position="25"/>
        <end position="42"/>
    </location>
</feature>
<dbReference type="InterPro" id="IPR024079">
    <property type="entry name" value="MetalloPept_cat_dom_sf"/>
</dbReference>
<keyword evidence="17" id="KW-0479">Metal-binding</keyword>
<dbReference type="InterPro" id="IPR013105">
    <property type="entry name" value="TPR_2"/>
</dbReference>
<feature type="transmembrane region" description="Helical" evidence="19">
    <location>
        <begin position="1044"/>
        <end position="1069"/>
    </location>
</feature>
<evidence type="ECO:0000256" key="8">
    <source>
        <dbReference type="ARBA" id="ARBA00022692"/>
    </source>
</evidence>
<keyword evidence="22" id="KW-0378">Hydrolase</keyword>
<dbReference type="InterPro" id="IPR052346">
    <property type="entry name" value="O-mannosyl-transferase_TMTC"/>
</dbReference>
<feature type="transmembrane region" description="Helical" evidence="19">
    <location>
        <begin position="736"/>
        <end position="758"/>
    </location>
</feature>
<dbReference type="GO" id="GO:0005783">
    <property type="term" value="C:endoplasmic reticulum"/>
    <property type="evidence" value="ECO:0007669"/>
    <property type="project" value="UniProtKB-SubCell"/>
</dbReference>
<feature type="repeat" description="TPR" evidence="18">
    <location>
        <begin position="1460"/>
        <end position="1493"/>
    </location>
</feature>
<feature type="transmembrane region" description="Helical" evidence="19">
    <location>
        <begin position="1218"/>
        <end position="1236"/>
    </location>
</feature>
<dbReference type="Pfam" id="PF07719">
    <property type="entry name" value="TPR_2"/>
    <property type="match status" value="1"/>
</dbReference>
<evidence type="ECO:0000256" key="3">
    <source>
        <dbReference type="ARBA" id="ARBA00004240"/>
    </source>
</evidence>
<feature type="repeat" description="TPR" evidence="18">
    <location>
        <begin position="1426"/>
        <end position="1459"/>
    </location>
</feature>
<feature type="transmembrane region" description="Helical" evidence="19">
    <location>
        <begin position="1102"/>
        <end position="1124"/>
    </location>
</feature>
<dbReference type="Gene3D" id="4.10.70.10">
    <property type="entry name" value="Disintegrin domain"/>
    <property type="match status" value="1"/>
</dbReference>
<proteinExistence type="inferred from homology"/>
<dbReference type="InterPro" id="IPR032029">
    <property type="entry name" value="ADAM17_MPD"/>
</dbReference>
<dbReference type="EMBL" id="JYDH01000119">
    <property type="protein sequence ID" value="KRY31401.1"/>
    <property type="molecule type" value="Genomic_DNA"/>
</dbReference>
<keyword evidence="13 19" id="KW-0472">Membrane</keyword>
<evidence type="ECO:0000256" key="5">
    <source>
        <dbReference type="ARBA" id="ARBA00007882"/>
    </source>
</evidence>
<evidence type="ECO:0000313" key="23">
    <source>
        <dbReference type="Proteomes" id="UP000054776"/>
    </source>
</evidence>
<protein>
    <recommendedName>
        <fullName evidence="6">dolichyl-phosphate-mannose--protein mannosyltransferase</fullName>
        <ecNumber evidence="6">2.4.1.109</ecNumber>
    </recommendedName>
</protein>
<dbReference type="UniPathway" id="UPA00378"/>
<keyword evidence="11" id="KW-0256">Endoplasmic reticulum</keyword>
<comment type="caution">
    <text evidence="22">The sequence shown here is derived from an EMBL/GenBank/DDBJ whole genome shotgun (WGS) entry which is preliminary data.</text>
</comment>
<dbReference type="GO" id="GO:0006508">
    <property type="term" value="P:proteolysis"/>
    <property type="evidence" value="ECO:0007669"/>
    <property type="project" value="UniProtKB-KW"/>
</dbReference>
<keyword evidence="22" id="KW-0645">Protease</keyword>
<comment type="catalytic activity">
    <reaction evidence="15">
        <text>a di-trans,poly-cis-dolichyl beta-D-mannosyl phosphate + L-threonyl-[protein] = 3-O-(alpha-D-mannosyl)-L-threonyl-[protein] + a di-trans,poly-cis-dolichyl phosphate + H(+)</text>
        <dbReference type="Rhea" id="RHEA:53396"/>
        <dbReference type="Rhea" id="RHEA-COMP:11060"/>
        <dbReference type="Rhea" id="RHEA-COMP:13547"/>
        <dbReference type="Rhea" id="RHEA-COMP:19498"/>
        <dbReference type="Rhea" id="RHEA-COMP:19501"/>
        <dbReference type="ChEBI" id="CHEBI:15378"/>
        <dbReference type="ChEBI" id="CHEBI:30013"/>
        <dbReference type="ChEBI" id="CHEBI:57683"/>
        <dbReference type="ChEBI" id="CHEBI:58211"/>
        <dbReference type="ChEBI" id="CHEBI:137323"/>
        <dbReference type="EC" id="2.4.1.109"/>
    </reaction>
</comment>
<feature type="transmembrane region" description="Helical" evidence="19">
    <location>
        <begin position="1168"/>
        <end position="1188"/>
    </location>
</feature>
<dbReference type="PROSITE" id="PS50005">
    <property type="entry name" value="TPR"/>
    <property type="match status" value="4"/>
</dbReference>
<keyword evidence="23" id="KW-1185">Reference proteome</keyword>
<dbReference type="eggNOG" id="KOG1124">
    <property type="taxonomic scope" value="Eukaryota"/>
</dbReference>
<sequence length="1516" mass="172193">MNGKKCYAACPLLIYCFQAHCLRVSYFKLLAMIINCIVCHFVKQFQKLLSIMLPYVQIVLLIFFSTRFLKVDCANLKQVLRDYEFLDLSLAGKTVHKRWLDSSKNFKESKELIFHAFRRDFRIFLSVKESLLASNFKAYVIDSNGQSMHFGIDPNEFYAGRVFGEKFSMVNAHIDSNGSMTASIWTPAEVYMIEPAWRHIPSSDYSLNIVYRASDIINNGHNARPFCGVDYYSNLEEVEPYFANDSFRTLQKRQALDNWQNVKNRCSLKLVADYHFYREVGGSSTATTVRYLVAKKLANRTSANSRKEQQQKEPLGGDDDINLIDRVNSIYTRTVWRDNESDDGFTDIGFVIKNILVHTSPTKIADHYNSNITKFDVGRLLQAFSYAEGSPDYCLVHLFTAQPFSNGVLGLGYIASPKLGTSGGICSEGTYIQNKLVYFNTALSSARSSYGGPVITREADIVTAHEFGHNWGSPHDPASLECSPVSSAGGPYIMFTYSVSGYDQNNKIFSPCSKRSIKRVLQAKSSICFTEIEHTFCGNQRVEPGEDCDVGLPKDGAGNDRCCSSDCKFKPNAVCSPLNSLCCSSSCQYLPAGEICRKSDLNSCKENSVCNGKSAECPTANATADGTPCLDEGECQNGECVSFCEKKNINMKPCICENETESCFRCCRSKISNECRPFIQKNFDKPKLLKDGTRCIHGYCSNGTCIREVQDLIEHIWNIIDKWDINSFIKFIKNNMVGTVAILTLCIWIPVSIFVNSIDREASLDYEREISWIFSNNLVDSKKRVRIVEGLQHHIAFASPAERVICEIQPPALSELYFCTTSNNSFTTDAVHIGDDKPAVSWRRRRTNLFFLAVICFAASIPAGFVFDDYEAIVHNADVRWTLASGQSWWQFLQNDFWGRPVTSNQSHKSWRPLTTLSFRLNYLWRQDEPQGYHLINVLLHGAVTVLSYDFYVEMLSACGAKDCQFEQLSFLSSVIFACHPVHAEAVSSIVGRAELLSAFCFLLAFLAYAKSLKYVHLWHSIKSILLCFILSTFALAAKEQGITILNAILTILFRLSFLFISLISLLFLRMHVMAWTKPQFTAADNPAAFHSDKFFRVINYLYLWMFNFWILVNPSALCFDYSMGCIPLITTMSDYRLWFTILSTVGVVFAGIVLLKRLTKLDSFDFNLMALVIPFLPASNMLVSVGFVIAERVLYIPSLGYCLLIAYAFMKTNWAKKLFWLMIIMFTLKSIMRSIQWQNEYTLYFSGLSVCPNNAKVHYNLAKVYADDGNKDKAYNHYLKAINLKPDYEQALNNLANILKDDKRLAEAEYLLDKAVIVNPTFVTAWMNLGVVKAALQKNEEAERCYLKALHLRPNYADCLYNLGNLYAHLNRINDARQCWKNATRVRRWHSKAWSNLMILETSVNQCNEAVRIGLEALQYIPQDSSIHFNVATCYGQSGEFSKAEKHFKIALTGDPSNPTYYANMGILYHRWKRYSSAEKMYRQALLLNSSLSSVKLYLRRLRDEMKNLKSEADA</sequence>
<feature type="domain" description="Peptidase M12B" evidence="21">
    <location>
        <begin position="321"/>
        <end position="533"/>
    </location>
</feature>
<dbReference type="PANTHER" id="PTHR44227">
    <property type="match status" value="1"/>
</dbReference>
<keyword evidence="12 19" id="KW-1133">Transmembrane helix</keyword>
<dbReference type="SUPFAM" id="SSF48452">
    <property type="entry name" value="TPR-like"/>
    <property type="match status" value="1"/>
</dbReference>
<evidence type="ECO:0000256" key="6">
    <source>
        <dbReference type="ARBA" id="ARBA00012839"/>
    </source>
</evidence>
<name>A0A0V1B361_TRISP</name>
<dbReference type="InterPro" id="IPR001762">
    <property type="entry name" value="Disintegrin_dom"/>
</dbReference>
<feature type="active site" evidence="17">
    <location>
        <position position="466"/>
    </location>
</feature>
<evidence type="ECO:0000256" key="11">
    <source>
        <dbReference type="ARBA" id="ARBA00022824"/>
    </source>
</evidence>
<dbReference type="SUPFAM" id="SSF57552">
    <property type="entry name" value="Blood coagulation inhibitor (disintegrin)"/>
    <property type="match status" value="1"/>
</dbReference>